<evidence type="ECO:0000256" key="8">
    <source>
        <dbReference type="ARBA" id="ARBA00030407"/>
    </source>
</evidence>
<proteinExistence type="inferred from homology"/>
<reference evidence="12 13" key="1">
    <citation type="submission" date="2018-05" db="EMBL/GenBank/DDBJ databases">
        <title>Genomic Encyclopedia of Archaeal and Bacterial Type Strains, Phase II (KMG-II): from individual species to whole genera.</title>
        <authorList>
            <person name="Goeker M."/>
        </authorList>
    </citation>
    <scope>NUCLEOTIDE SEQUENCE [LARGE SCALE GENOMIC DNA]</scope>
    <source>
        <strain evidence="12 13">DSM 22214</strain>
    </source>
</reference>
<name>A0A316EEC8_9BACT</name>
<dbReference type="InterPro" id="IPR003448">
    <property type="entry name" value="Mopterin_biosynth_MoaE"/>
</dbReference>
<gene>
    <name evidence="12" type="ORF">LV89_01363</name>
</gene>
<dbReference type="AlphaFoldDB" id="A0A316EEC8"/>
<comment type="similarity">
    <text evidence="2">Belongs to the MoaE family.</text>
</comment>
<evidence type="ECO:0000313" key="13">
    <source>
        <dbReference type="Proteomes" id="UP000245489"/>
    </source>
</evidence>
<evidence type="ECO:0000256" key="11">
    <source>
        <dbReference type="ARBA" id="ARBA00049878"/>
    </source>
</evidence>
<dbReference type="GO" id="GO:0006777">
    <property type="term" value="P:Mo-molybdopterin cofactor biosynthetic process"/>
    <property type="evidence" value="ECO:0007669"/>
    <property type="project" value="UniProtKB-KW"/>
</dbReference>
<dbReference type="EMBL" id="QGGO01000005">
    <property type="protein sequence ID" value="PWK27956.1"/>
    <property type="molecule type" value="Genomic_DNA"/>
</dbReference>
<dbReference type="Proteomes" id="UP000245489">
    <property type="component" value="Unassembled WGS sequence"/>
</dbReference>
<protein>
    <recommendedName>
        <fullName evidence="4">Molybdopterin synthase catalytic subunit</fullName>
        <ecNumber evidence="3">2.8.1.12</ecNumber>
    </recommendedName>
    <alternativeName>
        <fullName evidence="9">MPT synthase subunit 2</fullName>
    </alternativeName>
    <alternativeName>
        <fullName evidence="7">Molybdenum cofactor biosynthesis protein E</fullName>
    </alternativeName>
    <alternativeName>
        <fullName evidence="8">Molybdopterin-converting factor large subunit</fullName>
    </alternativeName>
    <alternativeName>
        <fullName evidence="10">Molybdopterin-converting factor subunit 2</fullName>
    </alternativeName>
</protein>
<dbReference type="SUPFAM" id="SSF54690">
    <property type="entry name" value="Molybdopterin synthase subunit MoaE"/>
    <property type="match status" value="1"/>
</dbReference>
<comment type="pathway">
    <text evidence="1">Cofactor biosynthesis; molybdopterin biosynthesis.</text>
</comment>
<accession>A0A316EEC8</accession>
<comment type="catalytic activity">
    <reaction evidence="11">
        <text>2 [molybdopterin-synthase sulfur-carrier protein]-C-terminal-Gly-aminoethanethioate + cyclic pyranopterin phosphate + H2O = molybdopterin + 2 [molybdopterin-synthase sulfur-carrier protein]-C-terminal Gly-Gly + 2 H(+)</text>
        <dbReference type="Rhea" id="RHEA:26333"/>
        <dbReference type="Rhea" id="RHEA-COMP:12202"/>
        <dbReference type="Rhea" id="RHEA-COMP:19907"/>
        <dbReference type="ChEBI" id="CHEBI:15377"/>
        <dbReference type="ChEBI" id="CHEBI:15378"/>
        <dbReference type="ChEBI" id="CHEBI:58698"/>
        <dbReference type="ChEBI" id="CHEBI:59648"/>
        <dbReference type="ChEBI" id="CHEBI:90778"/>
        <dbReference type="ChEBI" id="CHEBI:232372"/>
        <dbReference type="EC" id="2.8.1.12"/>
    </reaction>
</comment>
<evidence type="ECO:0000256" key="2">
    <source>
        <dbReference type="ARBA" id="ARBA00005426"/>
    </source>
</evidence>
<evidence type="ECO:0000256" key="5">
    <source>
        <dbReference type="ARBA" id="ARBA00023150"/>
    </source>
</evidence>
<evidence type="ECO:0000256" key="3">
    <source>
        <dbReference type="ARBA" id="ARBA00011950"/>
    </source>
</evidence>
<dbReference type="EC" id="2.8.1.12" evidence="3"/>
<evidence type="ECO:0000256" key="10">
    <source>
        <dbReference type="ARBA" id="ARBA00032474"/>
    </source>
</evidence>
<evidence type="ECO:0000256" key="4">
    <source>
        <dbReference type="ARBA" id="ARBA00013858"/>
    </source>
</evidence>
<evidence type="ECO:0000256" key="7">
    <source>
        <dbReference type="ARBA" id="ARBA00029745"/>
    </source>
</evidence>
<organism evidence="12 13">
    <name type="scientific">Arcicella aurantiaca</name>
    <dbReference type="NCBI Taxonomy" id="591202"/>
    <lineage>
        <taxon>Bacteria</taxon>
        <taxon>Pseudomonadati</taxon>
        <taxon>Bacteroidota</taxon>
        <taxon>Cytophagia</taxon>
        <taxon>Cytophagales</taxon>
        <taxon>Flectobacillaceae</taxon>
        <taxon>Arcicella</taxon>
    </lineage>
</organism>
<evidence type="ECO:0000256" key="6">
    <source>
        <dbReference type="ARBA" id="ARBA00026066"/>
    </source>
</evidence>
<evidence type="ECO:0000256" key="9">
    <source>
        <dbReference type="ARBA" id="ARBA00030781"/>
    </source>
</evidence>
<dbReference type="InterPro" id="IPR036563">
    <property type="entry name" value="MoaE_sf"/>
</dbReference>
<evidence type="ECO:0000256" key="1">
    <source>
        <dbReference type="ARBA" id="ARBA00005046"/>
    </source>
</evidence>
<comment type="caution">
    <text evidence="12">The sequence shown here is derived from an EMBL/GenBank/DDBJ whole genome shotgun (WGS) entry which is preliminary data.</text>
</comment>
<keyword evidence="13" id="KW-1185">Reference proteome</keyword>
<dbReference type="CDD" id="cd00756">
    <property type="entry name" value="MoaE"/>
    <property type="match status" value="1"/>
</dbReference>
<sequence length="160" mass="18101">MLFVTQTLVCLFTYRLKSVLLISKMIKIADQAIDIQACIDAAQSERAGAIDVFIGTVRNHNNAKDVVRLEFEAYDSMAVKKMEELANKARERWDIEKIVMIHRKGVLQIGDVAVVIAVSTPHRAASFEACQWLIDTLKTVVPIWKKEIYEGGEEWLEAHA</sequence>
<evidence type="ECO:0000313" key="12">
    <source>
        <dbReference type="EMBL" id="PWK27956.1"/>
    </source>
</evidence>
<dbReference type="PANTHER" id="PTHR23404">
    <property type="entry name" value="MOLYBDOPTERIN SYNTHASE RELATED"/>
    <property type="match status" value="1"/>
</dbReference>
<dbReference type="Gene3D" id="3.90.1170.40">
    <property type="entry name" value="Molybdopterin biosynthesis MoaE subunit"/>
    <property type="match status" value="1"/>
</dbReference>
<keyword evidence="5" id="KW-0501">Molybdenum cofactor biosynthesis</keyword>
<dbReference type="GO" id="GO:0030366">
    <property type="term" value="F:molybdopterin synthase activity"/>
    <property type="evidence" value="ECO:0007669"/>
    <property type="project" value="UniProtKB-EC"/>
</dbReference>
<dbReference type="Pfam" id="PF02391">
    <property type="entry name" value="MoaE"/>
    <property type="match status" value="1"/>
</dbReference>
<comment type="subunit">
    <text evidence="6">Heterotetramer of 2 MoaD subunits and 2 MoaE subunits. Also stable as homodimer. The enzyme changes between these two forms during catalysis.</text>
</comment>